<evidence type="ECO:0000313" key="10">
    <source>
        <dbReference type="EMBL" id="CAF0783885.1"/>
    </source>
</evidence>
<evidence type="ECO:0000256" key="5">
    <source>
        <dbReference type="ARBA" id="ARBA00023136"/>
    </source>
</evidence>
<keyword evidence="6" id="KW-0675">Receptor</keyword>
<dbReference type="InterPro" id="IPR000276">
    <property type="entry name" value="GPCR_Rhodpsn"/>
</dbReference>
<organism evidence="10 11">
    <name type="scientific">Adineta ricciae</name>
    <name type="common">Rotifer</name>
    <dbReference type="NCBI Taxonomy" id="249248"/>
    <lineage>
        <taxon>Eukaryota</taxon>
        <taxon>Metazoa</taxon>
        <taxon>Spiralia</taxon>
        <taxon>Gnathifera</taxon>
        <taxon>Rotifera</taxon>
        <taxon>Eurotatoria</taxon>
        <taxon>Bdelloidea</taxon>
        <taxon>Adinetida</taxon>
        <taxon>Adinetidae</taxon>
        <taxon>Adineta</taxon>
    </lineage>
</organism>
<keyword evidence="2 8" id="KW-0812">Transmembrane</keyword>
<protein>
    <recommendedName>
        <fullName evidence="9">G-protein coupled receptors family 1 profile domain-containing protein</fullName>
    </recommendedName>
</protein>
<comment type="caution">
    <text evidence="10">The sequence shown here is derived from an EMBL/GenBank/DDBJ whole genome shotgun (WGS) entry which is preliminary data.</text>
</comment>
<dbReference type="GO" id="GO:0005886">
    <property type="term" value="C:plasma membrane"/>
    <property type="evidence" value="ECO:0007669"/>
    <property type="project" value="TreeGrafter"/>
</dbReference>
<dbReference type="Proteomes" id="UP000663852">
    <property type="component" value="Unassembled WGS sequence"/>
</dbReference>
<dbReference type="GO" id="GO:0004930">
    <property type="term" value="F:G protein-coupled receptor activity"/>
    <property type="evidence" value="ECO:0007669"/>
    <property type="project" value="UniProtKB-KW"/>
</dbReference>
<feature type="transmembrane region" description="Helical" evidence="8">
    <location>
        <begin position="181"/>
        <end position="204"/>
    </location>
</feature>
<dbReference type="OrthoDB" id="10047407at2759"/>
<dbReference type="PANTHER" id="PTHR24243">
    <property type="entry name" value="G-PROTEIN COUPLED RECEPTOR"/>
    <property type="match status" value="1"/>
</dbReference>
<evidence type="ECO:0000256" key="6">
    <source>
        <dbReference type="ARBA" id="ARBA00023170"/>
    </source>
</evidence>
<evidence type="ECO:0000256" key="4">
    <source>
        <dbReference type="ARBA" id="ARBA00023040"/>
    </source>
</evidence>
<feature type="transmembrane region" description="Helical" evidence="8">
    <location>
        <begin position="225"/>
        <end position="246"/>
    </location>
</feature>
<evidence type="ECO:0000256" key="2">
    <source>
        <dbReference type="ARBA" id="ARBA00022692"/>
    </source>
</evidence>
<feature type="transmembrane region" description="Helical" evidence="8">
    <location>
        <begin position="20"/>
        <end position="39"/>
    </location>
</feature>
<keyword evidence="7" id="KW-0807">Transducer</keyword>
<comment type="subcellular location">
    <subcellularLocation>
        <location evidence="1">Membrane</location>
        <topology evidence="1">Multi-pass membrane protein</topology>
    </subcellularLocation>
</comment>
<dbReference type="PROSITE" id="PS50262">
    <property type="entry name" value="G_PROTEIN_RECEP_F1_2"/>
    <property type="match status" value="1"/>
</dbReference>
<evidence type="ECO:0000256" key="8">
    <source>
        <dbReference type="SAM" id="Phobius"/>
    </source>
</evidence>
<evidence type="ECO:0000313" key="11">
    <source>
        <dbReference type="Proteomes" id="UP000663852"/>
    </source>
</evidence>
<dbReference type="Gene3D" id="1.20.1070.10">
    <property type="entry name" value="Rhodopsin 7-helix transmembrane proteins"/>
    <property type="match status" value="1"/>
</dbReference>
<feature type="domain" description="G-protein coupled receptors family 1 profile" evidence="9">
    <location>
        <begin position="31"/>
        <end position="287"/>
    </location>
</feature>
<dbReference type="PANTHER" id="PTHR24243:SF233">
    <property type="entry name" value="THYROTROPIN-RELEASING HORMONE RECEPTOR"/>
    <property type="match status" value="1"/>
</dbReference>
<proteinExistence type="predicted"/>
<sequence>MSATIISTFNHATSYSNIGGGFFIFLAGMIGNILNIIVFTSLKTFRQTSAAFYMTSASFVNIFQLVVGLLSRILITGYNIDPTKTSSFICKARQFTLITTMLMAFSCMCLAAIDQYLSLTHPWRHLCTVKAASRFIIAIFVVWILHGITLFIYSDVISIEGTGQTTCGLLNTGFSIYYSRFLFPVLLGVLPLIIRVSFGILAFVTVQRLSKREVPVVRLERDKQLTTMVLVEVAVDVVLTLPYSIYNHWYSGSVTFNDSVSSAVNQFIIALTRVVFYGNFAVAFYIYYCVSSRFRKQLAYVLVQMHLRYWPDHELKFIREKIIQQIANYRLIMLFFK</sequence>
<dbReference type="Pfam" id="PF00001">
    <property type="entry name" value="7tm_1"/>
    <property type="match status" value="1"/>
</dbReference>
<accession>A0A813RR26</accession>
<evidence type="ECO:0000256" key="1">
    <source>
        <dbReference type="ARBA" id="ARBA00004141"/>
    </source>
</evidence>
<evidence type="ECO:0000256" key="7">
    <source>
        <dbReference type="ARBA" id="ARBA00023224"/>
    </source>
</evidence>
<reference evidence="10" key="1">
    <citation type="submission" date="2021-02" db="EMBL/GenBank/DDBJ databases">
        <authorList>
            <person name="Nowell W R."/>
        </authorList>
    </citation>
    <scope>NUCLEOTIDE SEQUENCE</scope>
</reference>
<evidence type="ECO:0000256" key="3">
    <source>
        <dbReference type="ARBA" id="ARBA00022989"/>
    </source>
</evidence>
<feature type="transmembrane region" description="Helical" evidence="8">
    <location>
        <begin position="266"/>
        <end position="288"/>
    </location>
</feature>
<dbReference type="SUPFAM" id="SSF81321">
    <property type="entry name" value="Family A G protein-coupled receptor-like"/>
    <property type="match status" value="1"/>
</dbReference>
<keyword evidence="5 8" id="KW-0472">Membrane</keyword>
<dbReference type="AlphaFoldDB" id="A0A813RR26"/>
<keyword evidence="3 8" id="KW-1133">Transmembrane helix</keyword>
<name>A0A813RR26_ADIRI</name>
<evidence type="ECO:0000259" key="9">
    <source>
        <dbReference type="PROSITE" id="PS50262"/>
    </source>
</evidence>
<dbReference type="EMBL" id="CAJNOJ010000010">
    <property type="protein sequence ID" value="CAF0783885.1"/>
    <property type="molecule type" value="Genomic_DNA"/>
</dbReference>
<feature type="transmembrane region" description="Helical" evidence="8">
    <location>
        <begin position="51"/>
        <end position="75"/>
    </location>
</feature>
<dbReference type="InterPro" id="IPR017452">
    <property type="entry name" value="GPCR_Rhodpsn_7TM"/>
</dbReference>
<feature type="transmembrane region" description="Helical" evidence="8">
    <location>
        <begin position="134"/>
        <end position="153"/>
    </location>
</feature>
<gene>
    <name evidence="10" type="ORF">EDS130_LOCUS3984</name>
</gene>
<feature type="transmembrane region" description="Helical" evidence="8">
    <location>
        <begin position="95"/>
        <end position="113"/>
    </location>
</feature>
<keyword evidence="4" id="KW-0297">G-protein coupled receptor</keyword>